<organism evidence="2 3">
    <name type="scientific">Drosophila pseudoobscura pseudoobscura</name>
    <name type="common">Fruit fly</name>
    <dbReference type="NCBI Taxonomy" id="46245"/>
    <lineage>
        <taxon>Eukaryota</taxon>
        <taxon>Metazoa</taxon>
        <taxon>Ecdysozoa</taxon>
        <taxon>Arthropoda</taxon>
        <taxon>Hexapoda</taxon>
        <taxon>Insecta</taxon>
        <taxon>Pterygota</taxon>
        <taxon>Neoptera</taxon>
        <taxon>Endopterygota</taxon>
        <taxon>Diptera</taxon>
        <taxon>Brachycera</taxon>
        <taxon>Muscomorpha</taxon>
        <taxon>Ephydroidea</taxon>
        <taxon>Drosophilidae</taxon>
        <taxon>Drosophila</taxon>
        <taxon>Sophophora</taxon>
    </lineage>
</organism>
<dbReference type="AlphaFoldDB" id="A0A6I8UZT3"/>
<keyword evidence="2" id="KW-1185">Reference proteome</keyword>
<dbReference type="ExpressionAtlas" id="A0A6I8UZT3">
    <property type="expression patterns" value="baseline"/>
</dbReference>
<evidence type="ECO:0000313" key="3">
    <source>
        <dbReference type="RefSeq" id="XP_002134472.2"/>
    </source>
</evidence>
<dbReference type="Proteomes" id="UP000001819">
    <property type="component" value="Chromosome X"/>
</dbReference>
<evidence type="ECO:0000256" key="1">
    <source>
        <dbReference type="SAM" id="MobiDB-lite"/>
    </source>
</evidence>
<gene>
    <name evidence="3" type="primary">LOC6901804</name>
</gene>
<dbReference type="InParanoid" id="A0A6I8UZT3"/>
<dbReference type="KEGG" id="dpo:6901804"/>
<sequence>MLAKQQPKAATSDADSDSDDDDAQMRQFMEAADHTLLTNAMFQRGAAATDSKPAPATVAQAPPPPKSERHLDEQGAAAGAGAASDLRITEEMQTHIWGKLSSIIQDQIEFCDQIPADDLPKEEPCHDQVRLVSNADCYLSAEIVDTGPPGPQKKPTIKRRTLNEDRSPAAKALALADVAISGESIIEGKDTLSWAKSKPRQGKLFEYKATDQQGHKLQALHPVNEFTERRIQNKWNESKIRRKKKK</sequence>
<dbReference type="RefSeq" id="XP_002134472.2">
    <property type="nucleotide sequence ID" value="XM_002134436.3"/>
</dbReference>
<protein>
    <submittedName>
        <fullName evidence="3">Uncharacterized protein</fullName>
    </submittedName>
</protein>
<accession>A0A6I8UZT3</accession>
<proteinExistence type="predicted"/>
<feature type="region of interest" description="Disordered" evidence="1">
    <location>
        <begin position="1"/>
        <end position="85"/>
    </location>
</feature>
<evidence type="ECO:0000313" key="2">
    <source>
        <dbReference type="Proteomes" id="UP000001819"/>
    </source>
</evidence>
<reference evidence="3" key="1">
    <citation type="submission" date="2025-08" db="UniProtKB">
        <authorList>
            <consortium name="RefSeq"/>
        </authorList>
    </citation>
    <scope>IDENTIFICATION</scope>
    <source>
        <strain evidence="3">MV-25-SWS-2005</strain>
        <tissue evidence="3">Whole body</tissue>
    </source>
</reference>
<name>A0A6I8UZT3_DROPS</name>